<evidence type="ECO:0000256" key="3">
    <source>
        <dbReference type="ARBA" id="ARBA00022741"/>
    </source>
</evidence>
<dbReference type="InterPro" id="IPR017871">
    <property type="entry name" value="ABC_transporter-like_CS"/>
</dbReference>
<dbReference type="GO" id="GO:0055085">
    <property type="term" value="P:transmembrane transport"/>
    <property type="evidence" value="ECO:0007669"/>
    <property type="project" value="UniProtKB-ARBA"/>
</dbReference>
<keyword evidence="2" id="KW-0813">Transport</keyword>
<dbReference type="GeneID" id="301358396"/>
<keyword evidence="4 7" id="KW-0067">ATP-binding</keyword>
<evidence type="ECO:0000313" key="8">
    <source>
        <dbReference type="EMBL" id="QAY18799.1"/>
    </source>
</evidence>
<feature type="region of interest" description="Disordered" evidence="5">
    <location>
        <begin position="1"/>
        <end position="25"/>
    </location>
</feature>
<dbReference type="GO" id="GO:0016887">
    <property type="term" value="F:ATP hydrolysis activity"/>
    <property type="evidence" value="ECO:0007669"/>
    <property type="project" value="InterPro"/>
</dbReference>
<dbReference type="KEGG" id="hezz:EO776_01455"/>
<dbReference type="EMBL" id="CP034940">
    <property type="protein sequence ID" value="QAY18799.1"/>
    <property type="molecule type" value="Genomic_DNA"/>
</dbReference>
<evidence type="ECO:0000313" key="10">
    <source>
        <dbReference type="Proteomes" id="UP000293073"/>
    </source>
</evidence>
<evidence type="ECO:0000313" key="7">
    <source>
        <dbReference type="EMBL" id="OYR62739.1"/>
    </source>
</evidence>
<feature type="domain" description="ABC transporter" evidence="6">
    <location>
        <begin position="386"/>
        <end position="638"/>
    </location>
</feature>
<evidence type="ECO:0000313" key="9">
    <source>
        <dbReference type="Proteomes" id="UP000216409"/>
    </source>
</evidence>
<dbReference type="Gene3D" id="3.40.50.300">
    <property type="entry name" value="P-loop containing nucleotide triphosphate hydrolases"/>
    <property type="match status" value="2"/>
</dbReference>
<dbReference type="Pfam" id="PF08352">
    <property type="entry name" value="oligo_HPY"/>
    <property type="match status" value="2"/>
</dbReference>
<dbReference type="Proteomes" id="UP000216409">
    <property type="component" value="Unassembled WGS sequence"/>
</dbReference>
<dbReference type="FunFam" id="3.40.50.300:FF:000016">
    <property type="entry name" value="Oligopeptide ABC transporter ATP-binding component"/>
    <property type="match status" value="2"/>
</dbReference>
<evidence type="ECO:0000256" key="4">
    <source>
        <dbReference type="ARBA" id="ARBA00022840"/>
    </source>
</evidence>
<proteinExistence type="inferred from homology"/>
<dbReference type="SMART" id="SM00382">
    <property type="entry name" value="AAA"/>
    <property type="match status" value="2"/>
</dbReference>
<reference evidence="7" key="2">
    <citation type="submission" date="2017-05" db="EMBL/GenBank/DDBJ databases">
        <authorList>
            <person name="Song R."/>
            <person name="Chenine A.L."/>
            <person name="Ruprecht R.M."/>
        </authorList>
    </citation>
    <scope>NUCLEOTIDE SEQUENCE</scope>
    <source>
        <strain evidence="7">LD3</strain>
    </source>
</reference>
<dbReference type="Pfam" id="PF00005">
    <property type="entry name" value="ABC_tran"/>
    <property type="match status" value="2"/>
</dbReference>
<dbReference type="RefSeq" id="WP_094521100.1">
    <property type="nucleotide sequence ID" value="NZ_CP034940.1"/>
</dbReference>
<dbReference type="SUPFAM" id="SSF52540">
    <property type="entry name" value="P-loop containing nucleoside triphosphate hydrolases"/>
    <property type="match status" value="2"/>
</dbReference>
<dbReference type="CDD" id="cd03257">
    <property type="entry name" value="ABC_NikE_OppD_transporters"/>
    <property type="match status" value="2"/>
</dbReference>
<reference evidence="7 9" key="1">
    <citation type="journal article" date="2014" name="Front. Microbiol.">
        <title>Population and genomic analysis of the genus Halorubrum.</title>
        <authorList>
            <person name="Fullmer M.S."/>
            <person name="Soucy S.M."/>
            <person name="Swithers K.S."/>
            <person name="Makkay A.M."/>
            <person name="Wheeler R."/>
            <person name="Ventosa A."/>
            <person name="Gogarten J.P."/>
            <person name="Papke R.T."/>
        </authorList>
    </citation>
    <scope>NUCLEOTIDE SEQUENCE [LARGE SCALE GENOMIC DNA]</scope>
    <source>
        <strain evidence="7 9">LD3</strain>
    </source>
</reference>
<dbReference type="NCBIfam" id="NF008453">
    <property type="entry name" value="PRK11308.1"/>
    <property type="match status" value="2"/>
</dbReference>
<organism evidence="7 9">
    <name type="scientific">Halorubrum ezzemoulense</name>
    <name type="common">Halorubrum chaoviator</name>
    <dbReference type="NCBI Taxonomy" id="337243"/>
    <lineage>
        <taxon>Archaea</taxon>
        <taxon>Methanobacteriati</taxon>
        <taxon>Methanobacteriota</taxon>
        <taxon>Stenosarchaea group</taxon>
        <taxon>Halobacteria</taxon>
        <taxon>Halobacteriales</taxon>
        <taxon>Haloferacaceae</taxon>
        <taxon>Halorubrum</taxon>
    </lineage>
</organism>
<evidence type="ECO:0000256" key="1">
    <source>
        <dbReference type="ARBA" id="ARBA00005417"/>
    </source>
</evidence>
<dbReference type="InterPro" id="IPR003439">
    <property type="entry name" value="ABC_transporter-like_ATP-bd"/>
</dbReference>
<name>A0A256J1N1_HALEZ</name>
<dbReference type="InterPro" id="IPR003593">
    <property type="entry name" value="AAA+_ATPase"/>
</dbReference>
<reference evidence="8" key="3">
    <citation type="journal article" date="2019" name="Microbiol. Resour. Announc.">
        <title>Complete Genome Sequence of Halorubrum ezzemoulense Strain Fb21.</title>
        <authorList>
            <person name="Feng Y."/>
            <person name="Louyakis A.S."/>
            <person name="Makkay A.M."/>
            <person name="Guerrero R.O."/>
            <person name="Papke R.T."/>
            <person name="Gogarten J.P."/>
        </authorList>
    </citation>
    <scope>NUCLEOTIDE SEQUENCE</scope>
    <source>
        <strain evidence="8">Fb21</strain>
    </source>
</reference>
<dbReference type="InterPro" id="IPR027417">
    <property type="entry name" value="P-loop_NTPase"/>
</dbReference>
<protein>
    <submittedName>
        <fullName evidence="7 8">ABC transporter ATP-binding protein</fullName>
    </submittedName>
</protein>
<dbReference type="Proteomes" id="UP000293073">
    <property type="component" value="Chromosome"/>
</dbReference>
<evidence type="ECO:0000259" key="6">
    <source>
        <dbReference type="PROSITE" id="PS50893"/>
    </source>
</evidence>
<evidence type="ECO:0000256" key="5">
    <source>
        <dbReference type="SAM" id="MobiDB-lite"/>
    </source>
</evidence>
<dbReference type="GO" id="GO:0015833">
    <property type="term" value="P:peptide transport"/>
    <property type="evidence" value="ECO:0007669"/>
    <property type="project" value="InterPro"/>
</dbReference>
<feature type="domain" description="ABC transporter" evidence="6">
    <location>
        <begin position="29"/>
        <end position="279"/>
    </location>
</feature>
<dbReference type="PANTHER" id="PTHR43776">
    <property type="entry name" value="TRANSPORT ATP-BINDING PROTEIN"/>
    <property type="match status" value="1"/>
</dbReference>
<dbReference type="PANTHER" id="PTHR43776:SF7">
    <property type="entry name" value="D,D-DIPEPTIDE TRANSPORT ATP-BINDING PROTEIN DDPF-RELATED"/>
    <property type="match status" value="1"/>
</dbReference>
<dbReference type="EMBL" id="NHOW01000053">
    <property type="protein sequence ID" value="OYR62739.1"/>
    <property type="molecule type" value="Genomic_DNA"/>
</dbReference>
<reference evidence="10" key="4">
    <citation type="submission" date="2019-01" db="EMBL/GenBank/DDBJ databases">
        <title>Complete genome of Halorubrum ezzemoulense strain FB21.</title>
        <authorList>
            <person name="Feng Y."/>
            <person name="Louyakis A.S."/>
            <person name="Papke R.T."/>
            <person name="Gogarten J.P."/>
        </authorList>
    </citation>
    <scope>NUCLEOTIDE SEQUENCE [LARGE SCALE GENOMIC DNA]</scope>
    <source>
        <strain evidence="10">Fb21</strain>
    </source>
</reference>
<dbReference type="NCBIfam" id="TIGR01727">
    <property type="entry name" value="oligo_HPY"/>
    <property type="match status" value="2"/>
</dbReference>
<dbReference type="AlphaFoldDB" id="A0A256J1N1"/>
<dbReference type="NCBIfam" id="NF007739">
    <property type="entry name" value="PRK10419.1"/>
    <property type="match status" value="2"/>
</dbReference>
<dbReference type="InterPro" id="IPR013563">
    <property type="entry name" value="Oligopep_ABC_C"/>
</dbReference>
<keyword evidence="3" id="KW-0547">Nucleotide-binding</keyword>
<dbReference type="GO" id="GO:0005524">
    <property type="term" value="F:ATP binding"/>
    <property type="evidence" value="ECO:0007669"/>
    <property type="project" value="UniProtKB-KW"/>
</dbReference>
<sequence>MTSEKSAHPRQVSAPAASAEGTETNDRLLTVDGLSTVFRTDEGVVNAVDGVDFHLDRGEILGLVGESGAGKSATARSVLRLIDDPGEIVDGTVEFEGTDVLSLSAERLRQFRASNTGMVFQDPTATLNPTMTVGRQVAEAVEAARDLSRGAARQEAVDLLDRVGIPDAEARANDYPHEFSGGQKQRVVVAIAIASEPDLLVADEPTTALDVTIQAQILELLDDLREDLGMSILFITHDLGVVREICDRVAVMYAGSIVESGPAERLFTDPRHPYTKGLLASITSVDDAIDPDDRNRLDVIEGQMPDLTGSATGCKYADRCPGATEECRRAHPDLEPVPDDPERSVACYRHEHVEEMEYDYEHESGSLSWQTDRIDDRSDGASGPVLEARGLTKHFDTSGLLGRLLGDPEPVRAVDGIDIEIEAGSTLGLVGESGCGKSTAARTLLRLIEPTEGSVTYRESDVTAAGSDELRSLRRDLQIVFQDPQSSLNPRRTVRQIVRRPMDLHDIDDQAERSDRVAELIDSVGLDESHLERYPHELSGGQQQRVGIARALAVNPEVLILDEPVSGLDVSVQAQILNLLADLQDELGLVYLLISHDLSVVEYVCDRVAVMYLGEIVEHGPTAEVFEPPYHPYTESLLSAIPGLDDGEDRIFLEGNVPDPSNVPSGCRFHPRCPRKIGEVCEREDPTDHEVDGETIGCHLMREEYADEVDWSSLD</sequence>
<comment type="similarity">
    <text evidence="1">Belongs to the ABC transporter superfamily.</text>
</comment>
<dbReference type="InterPro" id="IPR050319">
    <property type="entry name" value="ABC_transp_ATP-bind"/>
</dbReference>
<accession>A0A256J1N1</accession>
<gene>
    <name evidence="7" type="ORF">DJ83_04785</name>
    <name evidence="8" type="ORF">EO776_01455</name>
</gene>
<evidence type="ECO:0000256" key="2">
    <source>
        <dbReference type="ARBA" id="ARBA00022448"/>
    </source>
</evidence>
<dbReference type="PROSITE" id="PS00211">
    <property type="entry name" value="ABC_TRANSPORTER_1"/>
    <property type="match status" value="2"/>
</dbReference>
<dbReference type="PROSITE" id="PS50893">
    <property type="entry name" value="ABC_TRANSPORTER_2"/>
    <property type="match status" value="2"/>
</dbReference>